<dbReference type="Proteomes" id="UP001260188">
    <property type="component" value="Unassembled WGS sequence"/>
</dbReference>
<reference evidence="3 4" key="1">
    <citation type="submission" date="2023-08" db="EMBL/GenBank/DDBJ databases">
        <title>Functional and genomic diversity of the sorghum phyllosphere microbiome.</title>
        <authorList>
            <person name="Shade A."/>
        </authorList>
    </citation>
    <scope>NUCLEOTIDE SEQUENCE [LARGE SCALE GENOMIC DNA]</scope>
    <source>
        <strain evidence="3 4">SORGH_AS_0919</strain>
    </source>
</reference>
<name>A0ABU1HX35_9MICO</name>
<dbReference type="Pfam" id="PF03537">
    <property type="entry name" value="Glyco_hydro_114"/>
    <property type="match status" value="1"/>
</dbReference>
<evidence type="ECO:0000256" key="1">
    <source>
        <dbReference type="SAM" id="SignalP"/>
    </source>
</evidence>
<dbReference type="InterPro" id="IPR004352">
    <property type="entry name" value="GH114_TIM-barrel"/>
</dbReference>
<organism evidence="3 4">
    <name type="scientific">Microbacterium paludicola</name>
    <dbReference type="NCBI Taxonomy" id="300019"/>
    <lineage>
        <taxon>Bacteria</taxon>
        <taxon>Bacillati</taxon>
        <taxon>Actinomycetota</taxon>
        <taxon>Actinomycetes</taxon>
        <taxon>Micrococcales</taxon>
        <taxon>Microbacteriaceae</taxon>
        <taxon>Microbacterium</taxon>
    </lineage>
</organism>
<evidence type="ECO:0000259" key="2">
    <source>
        <dbReference type="Pfam" id="PF03537"/>
    </source>
</evidence>
<feature type="domain" description="Glycoside-hydrolase family GH114 TIM-barrel" evidence="2">
    <location>
        <begin position="56"/>
        <end position="271"/>
    </location>
</feature>
<accession>A0ABU1HX35</accession>
<proteinExistence type="predicted"/>
<comment type="caution">
    <text evidence="3">The sequence shown here is derived from an EMBL/GenBank/DDBJ whole genome shotgun (WGS) entry which is preliminary data.</text>
</comment>
<sequence>MLVVRRFAAAGSAILVAGVLSGCAVGIPGHGDAKGAVAESAHAVDVILPPVGGKPDYQLGGEYPPGEDVEIVGRDRTAEPAPDRYSICYVNGFQTQPAERDLWDDDLLVTVDGEPLIDPDWPDEVLIDSSTADKRERILALVSPWIRGCAESGFDAVEFDNLDSFTRSEGMLDIDGNLALAAAYVDVAHDAGLAAGQKNAAEFARQLRDEAGFDFAVVEECAAYLECSRYTEVYGEAVVDIEYTDNLPRTWDEMCADPETPSSVVLRDRDLTVRGYPEHVATHC</sequence>
<keyword evidence="1" id="KW-0732">Signal</keyword>
<evidence type="ECO:0000313" key="3">
    <source>
        <dbReference type="EMBL" id="MDR6166198.1"/>
    </source>
</evidence>
<dbReference type="PROSITE" id="PS51257">
    <property type="entry name" value="PROKAR_LIPOPROTEIN"/>
    <property type="match status" value="1"/>
</dbReference>
<gene>
    <name evidence="3" type="ORF">QE367_000402</name>
</gene>
<dbReference type="PANTHER" id="PTHR35273">
    <property type="entry name" value="ALPHA-1,4 POLYGALACTOSAMINIDASE, PUTATIVE (AFU_ORTHOLOGUE AFUA_3G07890)-RELATED"/>
    <property type="match status" value="1"/>
</dbReference>
<keyword evidence="4" id="KW-1185">Reference proteome</keyword>
<protein>
    <recommendedName>
        <fullName evidence="2">Glycoside-hydrolase family GH114 TIM-barrel domain-containing protein</fullName>
    </recommendedName>
</protein>
<evidence type="ECO:0000313" key="4">
    <source>
        <dbReference type="Proteomes" id="UP001260188"/>
    </source>
</evidence>
<dbReference type="SUPFAM" id="SSF51445">
    <property type="entry name" value="(Trans)glycosidases"/>
    <property type="match status" value="1"/>
</dbReference>
<feature type="chain" id="PRO_5045609257" description="Glycoside-hydrolase family GH114 TIM-barrel domain-containing protein" evidence="1">
    <location>
        <begin position="18"/>
        <end position="284"/>
    </location>
</feature>
<dbReference type="RefSeq" id="WP_071919378.1">
    <property type="nucleotide sequence ID" value="NZ_CP018134.1"/>
</dbReference>
<dbReference type="PANTHER" id="PTHR35273:SF2">
    <property type="entry name" value="ALPHA-GALACTOSIDASE"/>
    <property type="match status" value="1"/>
</dbReference>
<dbReference type="InterPro" id="IPR017853">
    <property type="entry name" value="GH"/>
</dbReference>
<feature type="signal peptide" evidence="1">
    <location>
        <begin position="1"/>
        <end position="17"/>
    </location>
</feature>
<dbReference type="Gene3D" id="3.20.20.70">
    <property type="entry name" value="Aldolase class I"/>
    <property type="match status" value="1"/>
</dbReference>
<dbReference type="EMBL" id="JAVIZA010000001">
    <property type="protein sequence ID" value="MDR6166198.1"/>
    <property type="molecule type" value="Genomic_DNA"/>
</dbReference>
<dbReference type="InterPro" id="IPR013785">
    <property type="entry name" value="Aldolase_TIM"/>
</dbReference>